<name>A0A0D2JF15_9BACT</name>
<dbReference type="eggNOG" id="COG0793">
    <property type="taxonomic scope" value="Bacteria"/>
</dbReference>
<dbReference type="Gene3D" id="2.30.42.10">
    <property type="match status" value="1"/>
</dbReference>
<dbReference type="EMBL" id="ARQD01000001">
    <property type="protein sequence ID" value="KIX85631.1"/>
    <property type="molecule type" value="Genomic_DNA"/>
</dbReference>
<keyword evidence="4 5" id="KW-0720">Serine protease</keyword>
<comment type="similarity">
    <text evidence="1 5">Belongs to the peptidase S41A family.</text>
</comment>
<dbReference type="NCBIfam" id="TIGR00225">
    <property type="entry name" value="prc"/>
    <property type="match status" value="1"/>
</dbReference>
<dbReference type="STRING" id="1306947.J120_01655"/>
<dbReference type="SUPFAM" id="SSF50156">
    <property type="entry name" value="PDZ domain-like"/>
    <property type="match status" value="1"/>
</dbReference>
<dbReference type="GO" id="GO:0030288">
    <property type="term" value="C:outer membrane-bounded periplasmic space"/>
    <property type="evidence" value="ECO:0007669"/>
    <property type="project" value="TreeGrafter"/>
</dbReference>
<evidence type="ECO:0000256" key="1">
    <source>
        <dbReference type="ARBA" id="ARBA00009179"/>
    </source>
</evidence>
<evidence type="ECO:0000313" key="9">
    <source>
        <dbReference type="Proteomes" id="UP000032214"/>
    </source>
</evidence>
<keyword evidence="9" id="KW-1185">Reference proteome</keyword>
<feature type="chain" id="PRO_5002261576" description="PDZ domain-containing protein" evidence="6">
    <location>
        <begin position="19"/>
        <end position="495"/>
    </location>
</feature>
<dbReference type="CDD" id="cd07560">
    <property type="entry name" value="Peptidase_S41_CPP"/>
    <property type="match status" value="1"/>
</dbReference>
<keyword evidence="2 5" id="KW-0645">Protease</keyword>
<evidence type="ECO:0000256" key="4">
    <source>
        <dbReference type="ARBA" id="ARBA00022825"/>
    </source>
</evidence>
<dbReference type="PANTHER" id="PTHR32060:SF22">
    <property type="entry name" value="CARBOXYL-TERMINAL-PROCESSING PEPTIDASE 3, CHLOROPLASTIC"/>
    <property type="match status" value="1"/>
</dbReference>
<dbReference type="SMART" id="SM00228">
    <property type="entry name" value="PDZ"/>
    <property type="match status" value="1"/>
</dbReference>
<dbReference type="GO" id="GO:0007165">
    <property type="term" value="P:signal transduction"/>
    <property type="evidence" value="ECO:0007669"/>
    <property type="project" value="TreeGrafter"/>
</dbReference>
<dbReference type="Proteomes" id="UP000032214">
    <property type="component" value="Unassembled WGS sequence"/>
</dbReference>
<dbReference type="AlphaFoldDB" id="A0A0D2JF15"/>
<evidence type="ECO:0000256" key="5">
    <source>
        <dbReference type="RuleBase" id="RU004404"/>
    </source>
</evidence>
<dbReference type="InterPro" id="IPR005151">
    <property type="entry name" value="Tail-specific_protease"/>
</dbReference>
<dbReference type="FunFam" id="2.30.42.10:FF:000063">
    <property type="entry name" value="Peptidase, S41 family"/>
    <property type="match status" value="1"/>
</dbReference>
<dbReference type="SMART" id="SM00245">
    <property type="entry name" value="TSPc"/>
    <property type="match status" value="1"/>
</dbReference>
<evidence type="ECO:0000256" key="3">
    <source>
        <dbReference type="ARBA" id="ARBA00022801"/>
    </source>
</evidence>
<evidence type="ECO:0000259" key="7">
    <source>
        <dbReference type="PROSITE" id="PS50106"/>
    </source>
</evidence>
<organism evidence="8 9">
    <name type="scientific">candidate division TM6 bacterium JCVI TM6SC1</name>
    <dbReference type="NCBI Taxonomy" id="1306947"/>
    <lineage>
        <taxon>Bacteria</taxon>
        <taxon>Candidatus Babelota</taxon>
        <taxon>Vermiphilus</taxon>
    </lineage>
</organism>
<feature type="signal peptide" evidence="6">
    <location>
        <begin position="1"/>
        <end position="18"/>
    </location>
</feature>
<dbReference type="SUPFAM" id="SSF52096">
    <property type="entry name" value="ClpP/crotonase"/>
    <property type="match status" value="1"/>
</dbReference>
<dbReference type="GO" id="GO:0004175">
    <property type="term" value="F:endopeptidase activity"/>
    <property type="evidence" value="ECO:0007669"/>
    <property type="project" value="TreeGrafter"/>
</dbReference>
<accession>A0A0D2JF15</accession>
<proteinExistence type="inferred from homology"/>
<dbReference type="InterPro" id="IPR001478">
    <property type="entry name" value="PDZ"/>
</dbReference>
<dbReference type="Pfam" id="PF03572">
    <property type="entry name" value="Peptidase_S41"/>
    <property type="match status" value="1"/>
</dbReference>
<keyword evidence="6" id="KW-0732">Signal</keyword>
<dbReference type="CDD" id="cd06782">
    <property type="entry name" value="cpPDZ_CPP-like"/>
    <property type="match status" value="1"/>
</dbReference>
<feature type="domain" description="PDZ" evidence="7">
    <location>
        <begin position="91"/>
        <end position="163"/>
    </location>
</feature>
<dbReference type="PANTHER" id="PTHR32060">
    <property type="entry name" value="TAIL-SPECIFIC PROTEASE"/>
    <property type="match status" value="1"/>
</dbReference>
<dbReference type="GO" id="GO:0006508">
    <property type="term" value="P:proteolysis"/>
    <property type="evidence" value="ECO:0007669"/>
    <property type="project" value="UniProtKB-KW"/>
</dbReference>
<evidence type="ECO:0000256" key="6">
    <source>
        <dbReference type="SAM" id="SignalP"/>
    </source>
</evidence>
<dbReference type="Pfam" id="PF00595">
    <property type="entry name" value="PDZ"/>
    <property type="match status" value="1"/>
</dbReference>
<sequence length="495" mass="55566">MNYKIMYALLLVSMYTLTGTVSVEQIPPQTEQKVSFDQELYDWSWIFAQVCGCVKQKHYQPDHIGQSMIDAMNSFLTGIDPHSSFLDPKTYKTLLESISGEFFGIGIIIDNTRKANDKSLLIINTIPQGPADKVGIKERDRIVEIDGTSLDGMSTEEAMAKLKGERHTVVSLKVMREGENDLLSFDITRDVIKEQNSLCFYLPEQDIYYLSLSIFTDTALKQIESLLRTAASKKYKGLILDLRNNSGGLLSSVVDIAGLFIPKGSIVVTTKDKQGNTLEKYITTREPILTNKDLVITILVNNYTASAAEILTGCLKLYAEKNIETGSNLSLVFVVGEPTYGKGSVQEIISIGKNCAIKITTSIYALLGDVLIQAEGIKPDFEIERTLPPTEQMEWIKKHYGSERTLTNHITQSKTTVEKTKNKKINTSKQQKTWADRAKKNLLKDNQFRYAINSINLINFMRSCCPDKTKNRTDIIKLVNSIDVGDKKIVLQEIK</sequence>
<reference evidence="8 9" key="1">
    <citation type="journal article" date="2013" name="Proc. Natl. Acad. Sci. U.S.A.">
        <title>Candidate phylum TM6 genome recovered from a hospital sink biofilm provides genomic insights into this uncultivated phylum.</title>
        <authorList>
            <person name="McLean J.S."/>
            <person name="Lombardo M.J."/>
            <person name="Badger J.H."/>
            <person name="Edlund A."/>
            <person name="Novotny M."/>
            <person name="Yee-Greenbaum J."/>
            <person name="Vyahhi N."/>
            <person name="Hall A.P."/>
            <person name="Yang Y."/>
            <person name="Dupont C.L."/>
            <person name="Ziegler M.G."/>
            <person name="Chitsaz H."/>
            <person name="Allen A.E."/>
            <person name="Yooseph S."/>
            <person name="Tesler G."/>
            <person name="Pevzner P.A."/>
            <person name="Friedman R.M."/>
            <person name="Nealson K.H."/>
            <person name="Venter J.C."/>
            <person name="Lasken R.S."/>
        </authorList>
    </citation>
    <scope>NUCLEOTIDE SEQUENCE [LARGE SCALE GENOMIC DNA]</scope>
    <source>
        <strain evidence="8 9">TM6SC1</strain>
    </source>
</reference>
<gene>
    <name evidence="8" type="ORF">J120_01655</name>
</gene>
<dbReference type="InterPro" id="IPR004447">
    <property type="entry name" value="Peptidase_S41A"/>
</dbReference>
<keyword evidence="3 5" id="KW-0378">Hydrolase</keyword>
<protein>
    <recommendedName>
        <fullName evidence="7">PDZ domain-containing protein</fullName>
    </recommendedName>
</protein>
<dbReference type="Gene3D" id="3.90.226.10">
    <property type="entry name" value="2-enoyl-CoA Hydratase, Chain A, domain 1"/>
    <property type="match status" value="1"/>
</dbReference>
<comment type="caution">
    <text evidence="8">The sequence shown here is derived from an EMBL/GenBank/DDBJ whole genome shotgun (WGS) entry which is preliminary data.</text>
</comment>
<evidence type="ECO:0000313" key="8">
    <source>
        <dbReference type="EMBL" id="KIX85631.1"/>
    </source>
</evidence>
<dbReference type="InterPro" id="IPR029045">
    <property type="entry name" value="ClpP/crotonase-like_dom_sf"/>
</dbReference>
<dbReference type="PROSITE" id="PS50106">
    <property type="entry name" value="PDZ"/>
    <property type="match status" value="1"/>
</dbReference>
<dbReference type="GO" id="GO:0008236">
    <property type="term" value="F:serine-type peptidase activity"/>
    <property type="evidence" value="ECO:0007669"/>
    <property type="project" value="UniProtKB-KW"/>
</dbReference>
<dbReference type="InterPro" id="IPR036034">
    <property type="entry name" value="PDZ_sf"/>
</dbReference>
<evidence type="ECO:0000256" key="2">
    <source>
        <dbReference type="ARBA" id="ARBA00022670"/>
    </source>
</evidence>